<feature type="compositionally biased region" description="Polar residues" evidence="1">
    <location>
        <begin position="173"/>
        <end position="182"/>
    </location>
</feature>
<feature type="region of interest" description="Disordered" evidence="1">
    <location>
        <begin position="172"/>
        <end position="213"/>
    </location>
</feature>
<proteinExistence type="predicted"/>
<feature type="transmembrane region" description="Helical" evidence="2">
    <location>
        <begin position="106"/>
        <end position="132"/>
    </location>
</feature>
<sequence>MKKIIKKIILITLKFFNIVFLSKNTKFLVKPLSIYNQVSTSEITKLVINVLINLIVVTFNTVLLSNSNSNSNSNSKLFFKYRVKAIFLYCSSIFENRKPSIKNFKVGIFLIKFIIKFLFFCFSPVGSSLLLWDIFDFSCSPTLPDNYNSFLKPKFMSSLKIIFNYLTKKRKNNTQTNENPQNYEEVKNNNLSSNSSSNAGNIEEPTNSIKSSNLEHPFSSLLRRDLPRSEEDLNELNSKTLATFLKDGKEEEFGEDSLSGRTLSSTTSEVREAIKRIQEESLFEEDNSFFFVPEEKDPFANFDYSASSKAGPSHLGKGCNRKDLFAKVVKLPTILEESDTEIY</sequence>
<dbReference type="AlphaFoldDB" id="A7KCS6"/>
<name>A7KCS6_PLEOS</name>
<dbReference type="VEuPathDB" id="FungiDB:TMP_postPC9_21"/>
<accession>A7KCS6</accession>
<organism evidence="3">
    <name type="scientific">Pleurotus ostreatus</name>
    <name type="common">Oyster mushroom</name>
    <name type="synonym">White-rot fungus</name>
    <dbReference type="NCBI Taxonomy" id="5322"/>
    <lineage>
        <taxon>Eukaryota</taxon>
        <taxon>Fungi</taxon>
        <taxon>Dikarya</taxon>
        <taxon>Basidiomycota</taxon>
        <taxon>Agaricomycotina</taxon>
        <taxon>Agaricomycetes</taxon>
        <taxon>Agaricomycetidae</taxon>
        <taxon>Agaricales</taxon>
        <taxon>Pleurotineae</taxon>
        <taxon>Pleurotaceae</taxon>
        <taxon>Pleurotus</taxon>
    </lineage>
</organism>
<keyword evidence="3" id="KW-0496">Mitochondrion</keyword>
<reference evidence="3" key="2">
    <citation type="journal article" date="2008" name="FEMS Microbiol. Lett.">
        <title>The mitochondrial genome of the Basidiomycete fungus Pleurotus ostreatus (oyster mushroom).</title>
        <authorList>
            <person name="Wang Y."/>
            <person name="Zeng F."/>
            <person name="Hon C.C."/>
            <person name="Zhang Y."/>
            <person name="Leung F.C."/>
        </authorList>
    </citation>
    <scope>NUCLEOTIDE SEQUENCE</scope>
    <source>
        <strain evidence="3">P51</strain>
    </source>
</reference>
<dbReference type="RefSeq" id="YP_001504348.1">
    <property type="nucleotide sequence ID" value="NC_009905.1"/>
</dbReference>
<keyword evidence="2" id="KW-0812">Transmembrane</keyword>
<geneLocation type="mitochondrion" evidence="3"/>
<keyword evidence="2" id="KW-1133">Transmembrane helix</keyword>
<evidence type="ECO:0000256" key="2">
    <source>
        <dbReference type="SAM" id="Phobius"/>
    </source>
</evidence>
<reference evidence="3" key="1">
    <citation type="submission" date="2007-01" db="EMBL/GenBank/DDBJ databases">
        <authorList>
            <person name="Zeng F.Y."/>
            <person name="Wang Y."/>
            <person name="Leung F.C."/>
        </authorList>
    </citation>
    <scope>NUCLEOTIDE SEQUENCE</scope>
    <source>
        <strain evidence="3">P51</strain>
    </source>
</reference>
<feature type="compositionally biased region" description="Low complexity" evidence="1">
    <location>
        <begin position="188"/>
        <end position="198"/>
    </location>
</feature>
<evidence type="ECO:0000313" key="3">
    <source>
        <dbReference type="EMBL" id="ABM67607.1"/>
    </source>
</evidence>
<feature type="compositionally biased region" description="Polar residues" evidence="1">
    <location>
        <begin position="204"/>
        <end position="213"/>
    </location>
</feature>
<evidence type="ECO:0000256" key="1">
    <source>
        <dbReference type="SAM" id="MobiDB-lite"/>
    </source>
</evidence>
<keyword evidence="2" id="KW-0472">Membrane</keyword>
<protein>
    <submittedName>
        <fullName evidence="3">Orf343</fullName>
    </submittedName>
</protein>
<dbReference type="EMBL" id="EF204913">
    <property type="protein sequence ID" value="ABM67607.1"/>
    <property type="molecule type" value="Genomic_DNA"/>
</dbReference>